<dbReference type="OMA" id="QIWERIH"/>
<feature type="compositionally biased region" description="Low complexity" evidence="1">
    <location>
        <begin position="1"/>
        <end position="15"/>
    </location>
</feature>
<protein>
    <submittedName>
        <fullName evidence="2">Uncharacterized protein isoform X1</fullName>
    </submittedName>
</protein>
<gene>
    <name evidence="2" type="primary">LOC107811572</name>
</gene>
<organism evidence="2">
    <name type="scientific">Nicotiana tabacum</name>
    <name type="common">Common tobacco</name>
    <dbReference type="NCBI Taxonomy" id="4097"/>
    <lineage>
        <taxon>Eukaryota</taxon>
        <taxon>Viridiplantae</taxon>
        <taxon>Streptophyta</taxon>
        <taxon>Embryophyta</taxon>
        <taxon>Tracheophyta</taxon>
        <taxon>Spermatophyta</taxon>
        <taxon>Magnoliopsida</taxon>
        <taxon>eudicotyledons</taxon>
        <taxon>Gunneridae</taxon>
        <taxon>Pentapetalae</taxon>
        <taxon>asterids</taxon>
        <taxon>lamiids</taxon>
        <taxon>Solanales</taxon>
        <taxon>Solanaceae</taxon>
        <taxon>Nicotianoideae</taxon>
        <taxon>Nicotianeae</taxon>
        <taxon>Nicotiana</taxon>
    </lineage>
</organism>
<dbReference type="KEGG" id="nta:107811572"/>
<evidence type="ECO:0000256" key="1">
    <source>
        <dbReference type="SAM" id="MobiDB-lite"/>
    </source>
</evidence>
<dbReference type="AlphaFoldDB" id="A0A1S4BT07"/>
<accession>A0A1S4BT07</accession>
<proteinExistence type="predicted"/>
<name>A0A1S4BT07_TOBAC</name>
<dbReference type="OrthoDB" id="1306244at2759"/>
<evidence type="ECO:0000313" key="2">
    <source>
        <dbReference type="RefSeq" id="XP_016492015.1"/>
    </source>
</evidence>
<feature type="region of interest" description="Disordered" evidence="1">
    <location>
        <begin position="1"/>
        <end position="66"/>
    </location>
</feature>
<dbReference type="PaxDb" id="4097-A0A1S4BT07"/>
<sequence length="209" mass="23063">MVPPIASSKPPAKAKAPPKEKATSSGPPPNKRTRAGATSGSHSGKGKQVTSSSTGAQPQERVTLEYGIKSVPPSGRAFYSNCRPNSYLPDFAVNEHKLMSRYPQIWERIHELGLGFVFKNQGEANFSLVREFYSGWNLEQLVLIRGRLIDISASALCRFLDAPNVPCSPLCDFIYWPAYRDIRHKLCGVNSNAVWTQDKSTTPVLLCLK</sequence>
<feature type="compositionally biased region" description="Polar residues" evidence="1">
    <location>
        <begin position="36"/>
        <end position="57"/>
    </location>
</feature>
<reference evidence="2" key="1">
    <citation type="submission" date="2025-08" db="UniProtKB">
        <authorList>
            <consortium name="RefSeq"/>
        </authorList>
    </citation>
    <scope>IDENTIFICATION</scope>
</reference>
<dbReference type="RefSeq" id="XP_016492015.1">
    <property type="nucleotide sequence ID" value="XM_016636529.1"/>
</dbReference>